<evidence type="ECO:0000313" key="2">
    <source>
        <dbReference type="Proteomes" id="UP001156882"/>
    </source>
</evidence>
<dbReference type="Proteomes" id="UP001156882">
    <property type="component" value="Unassembled WGS sequence"/>
</dbReference>
<dbReference type="EMBL" id="BSPC01000025">
    <property type="protein sequence ID" value="GLS19882.1"/>
    <property type="molecule type" value="Genomic_DNA"/>
</dbReference>
<accession>A0ABQ6CJT0</accession>
<comment type="caution">
    <text evidence="1">The sequence shown here is derived from an EMBL/GenBank/DDBJ whole genome shotgun (WGS) entry which is preliminary data.</text>
</comment>
<sequence length="113" mass="12176">MVDEGLLHRVQGRFSAEPLDRDDLPVLVLYRQGEAGIDALAIDQDGAGPAGALIAAFLRAGKSNVVAKKIEQRRANIEIYDVGTPIDGEFHRVQAPVGEKCAKADSVRRSINP</sequence>
<reference evidence="2" key="1">
    <citation type="journal article" date="2019" name="Int. J. Syst. Evol. Microbiol.">
        <title>The Global Catalogue of Microorganisms (GCM) 10K type strain sequencing project: providing services to taxonomists for standard genome sequencing and annotation.</title>
        <authorList>
            <consortium name="The Broad Institute Genomics Platform"/>
            <consortium name="The Broad Institute Genome Sequencing Center for Infectious Disease"/>
            <person name="Wu L."/>
            <person name="Ma J."/>
        </authorList>
    </citation>
    <scope>NUCLEOTIDE SEQUENCE [LARGE SCALE GENOMIC DNA]</scope>
    <source>
        <strain evidence="2">NBRC 101365</strain>
    </source>
</reference>
<gene>
    <name evidence="1" type="ORF">GCM10007874_28990</name>
</gene>
<name>A0ABQ6CJT0_9HYPH</name>
<protein>
    <submittedName>
        <fullName evidence="1">Uncharacterized protein</fullName>
    </submittedName>
</protein>
<proteinExistence type="predicted"/>
<keyword evidence="2" id="KW-1185">Reference proteome</keyword>
<organism evidence="1 2">
    <name type="scientific">Labrys miyagiensis</name>
    <dbReference type="NCBI Taxonomy" id="346912"/>
    <lineage>
        <taxon>Bacteria</taxon>
        <taxon>Pseudomonadati</taxon>
        <taxon>Pseudomonadota</taxon>
        <taxon>Alphaproteobacteria</taxon>
        <taxon>Hyphomicrobiales</taxon>
        <taxon>Xanthobacteraceae</taxon>
        <taxon>Labrys</taxon>
    </lineage>
</organism>
<evidence type="ECO:0000313" key="1">
    <source>
        <dbReference type="EMBL" id="GLS19882.1"/>
    </source>
</evidence>